<evidence type="ECO:0000313" key="10">
    <source>
        <dbReference type="EMBL" id="MFC4766189.1"/>
    </source>
</evidence>
<feature type="transmembrane region" description="Helical" evidence="8">
    <location>
        <begin position="12"/>
        <end position="32"/>
    </location>
</feature>
<keyword evidence="6 8" id="KW-1133">Transmembrane helix</keyword>
<feature type="transmembrane region" description="Helical" evidence="8">
    <location>
        <begin position="291"/>
        <end position="313"/>
    </location>
</feature>
<comment type="caution">
    <text evidence="10">The sequence shown here is derived from an EMBL/GenBank/DDBJ whole genome shotgun (WGS) entry which is preliminary data.</text>
</comment>
<name>A0ABV9PVQ6_9BACL</name>
<dbReference type="InterPro" id="IPR024989">
    <property type="entry name" value="MFS_assoc_dom"/>
</dbReference>
<feature type="transmembrane region" description="Helical" evidence="8">
    <location>
        <begin position="200"/>
        <end position="216"/>
    </location>
</feature>
<keyword evidence="4" id="KW-0997">Cell inner membrane</keyword>
<evidence type="ECO:0000256" key="6">
    <source>
        <dbReference type="ARBA" id="ARBA00022989"/>
    </source>
</evidence>
<evidence type="ECO:0000256" key="4">
    <source>
        <dbReference type="ARBA" id="ARBA00022519"/>
    </source>
</evidence>
<dbReference type="PROSITE" id="PS50850">
    <property type="entry name" value="MFS"/>
    <property type="match status" value="1"/>
</dbReference>
<comment type="subcellular location">
    <subcellularLocation>
        <location evidence="1">Cell inner membrane</location>
        <topology evidence="1">Multi-pass membrane protein</topology>
    </subcellularLocation>
</comment>
<keyword evidence="11" id="KW-1185">Reference proteome</keyword>
<dbReference type="SUPFAM" id="SSF103473">
    <property type="entry name" value="MFS general substrate transporter"/>
    <property type="match status" value="1"/>
</dbReference>
<reference evidence="11" key="1">
    <citation type="journal article" date="2019" name="Int. J. Syst. Evol. Microbiol.">
        <title>The Global Catalogue of Microorganisms (GCM) 10K type strain sequencing project: providing services to taxonomists for standard genome sequencing and annotation.</title>
        <authorList>
            <consortium name="The Broad Institute Genomics Platform"/>
            <consortium name="The Broad Institute Genome Sequencing Center for Infectious Disease"/>
            <person name="Wu L."/>
            <person name="Ma J."/>
        </authorList>
    </citation>
    <scope>NUCLEOTIDE SEQUENCE [LARGE SCALE GENOMIC DNA]</scope>
    <source>
        <strain evidence="11">WYCCWR 12678</strain>
    </source>
</reference>
<evidence type="ECO:0000256" key="3">
    <source>
        <dbReference type="ARBA" id="ARBA00022475"/>
    </source>
</evidence>
<dbReference type="Proteomes" id="UP001596002">
    <property type="component" value="Unassembled WGS sequence"/>
</dbReference>
<accession>A0ABV9PVQ6</accession>
<feature type="transmembrane region" description="Helical" evidence="8">
    <location>
        <begin position="44"/>
        <end position="62"/>
    </location>
</feature>
<evidence type="ECO:0000256" key="7">
    <source>
        <dbReference type="ARBA" id="ARBA00023136"/>
    </source>
</evidence>
<feature type="transmembrane region" description="Helical" evidence="8">
    <location>
        <begin position="265"/>
        <end position="285"/>
    </location>
</feature>
<keyword evidence="2" id="KW-0813">Transport</keyword>
<evidence type="ECO:0000256" key="1">
    <source>
        <dbReference type="ARBA" id="ARBA00004429"/>
    </source>
</evidence>
<dbReference type="InterPro" id="IPR020846">
    <property type="entry name" value="MFS_dom"/>
</dbReference>
<feature type="domain" description="Major facilitator superfamily (MFS) profile" evidence="9">
    <location>
        <begin position="193"/>
        <end position="403"/>
    </location>
</feature>
<evidence type="ECO:0000259" key="9">
    <source>
        <dbReference type="PROSITE" id="PS50850"/>
    </source>
</evidence>
<feature type="transmembrane region" description="Helical" evidence="8">
    <location>
        <begin position="236"/>
        <end position="253"/>
    </location>
</feature>
<keyword evidence="7 8" id="KW-0472">Membrane</keyword>
<feature type="transmembrane region" description="Helical" evidence="8">
    <location>
        <begin position="97"/>
        <end position="115"/>
    </location>
</feature>
<gene>
    <name evidence="10" type="ORF">ACFO8Q_02085</name>
</gene>
<dbReference type="RefSeq" id="WP_380023936.1">
    <property type="nucleotide sequence ID" value="NZ_JBHSHC010000014.1"/>
</dbReference>
<feature type="transmembrane region" description="Helical" evidence="8">
    <location>
        <begin position="161"/>
        <end position="179"/>
    </location>
</feature>
<keyword evidence="5 8" id="KW-0812">Transmembrane</keyword>
<proteinExistence type="predicted"/>
<dbReference type="PIRSF" id="PIRSF004925">
    <property type="entry name" value="HcaT"/>
    <property type="match status" value="1"/>
</dbReference>
<protein>
    <submittedName>
        <fullName evidence="10">MFS transporter</fullName>
    </submittedName>
</protein>
<evidence type="ECO:0000256" key="8">
    <source>
        <dbReference type="SAM" id="Phobius"/>
    </source>
</evidence>
<feature type="transmembrane region" description="Helical" evidence="8">
    <location>
        <begin position="136"/>
        <end position="155"/>
    </location>
</feature>
<evidence type="ECO:0000256" key="2">
    <source>
        <dbReference type="ARBA" id="ARBA00022448"/>
    </source>
</evidence>
<sequence>MIKHWPILNLRTFLFFYHSSVTIIISFLPVYFQSEGLSETEIGWLMAIGPCAALFSQPFWGIMSDKYKTIKRMILICLFGVLFSSTILFQMSTFLGLLAACALMFFFNAPTGALADSLTQRTSERYKISFGSIRTFGSLGFAFTALISGQILSQIGIRNMYYPYLFYIIIAFLVSWRIFDVPSSNTPVRVTDAVKLASSPRFFMFLLISMFFSIGHRTNDSFLGLYISKLGGGESLIGLAWFVAVLSEALAFATSRFWFRRYSELTFIIIAGVIYTIRWLLSSIADNSELIILLQVFHGLSFGIFYTASFKFISKLAPKELQATGHLLFISVFFGLSGIIGSAVGGAVLERLGGSALYKDLAFFSMAGILGVLVYQFVDRKNSVMVQKGTIGFSGKSIGLERE</sequence>
<evidence type="ECO:0000256" key="5">
    <source>
        <dbReference type="ARBA" id="ARBA00022692"/>
    </source>
</evidence>
<dbReference type="PANTHER" id="PTHR23522">
    <property type="entry name" value="BLL5896 PROTEIN"/>
    <property type="match status" value="1"/>
</dbReference>
<dbReference type="EMBL" id="JBHSHC010000014">
    <property type="protein sequence ID" value="MFC4766189.1"/>
    <property type="molecule type" value="Genomic_DNA"/>
</dbReference>
<organism evidence="10 11">
    <name type="scientific">Effusibacillus consociatus</name>
    <dbReference type="NCBI Taxonomy" id="1117041"/>
    <lineage>
        <taxon>Bacteria</taxon>
        <taxon>Bacillati</taxon>
        <taxon>Bacillota</taxon>
        <taxon>Bacilli</taxon>
        <taxon>Bacillales</taxon>
        <taxon>Alicyclobacillaceae</taxon>
        <taxon>Effusibacillus</taxon>
    </lineage>
</organism>
<dbReference type="InterPro" id="IPR036259">
    <property type="entry name" value="MFS_trans_sf"/>
</dbReference>
<feature type="transmembrane region" description="Helical" evidence="8">
    <location>
        <begin position="361"/>
        <end position="378"/>
    </location>
</feature>
<keyword evidence="3" id="KW-1003">Cell membrane</keyword>
<dbReference type="InterPro" id="IPR026032">
    <property type="entry name" value="HcaT-like"/>
</dbReference>
<dbReference type="Gene3D" id="1.20.1250.20">
    <property type="entry name" value="MFS general substrate transporter like domains"/>
    <property type="match status" value="2"/>
</dbReference>
<feature type="transmembrane region" description="Helical" evidence="8">
    <location>
        <begin position="325"/>
        <end position="349"/>
    </location>
</feature>
<dbReference type="Pfam" id="PF12832">
    <property type="entry name" value="MFS_1_like"/>
    <property type="match status" value="1"/>
</dbReference>
<evidence type="ECO:0000313" key="11">
    <source>
        <dbReference type="Proteomes" id="UP001596002"/>
    </source>
</evidence>
<dbReference type="PANTHER" id="PTHR23522:SF10">
    <property type="entry name" value="3-PHENYLPROPIONIC ACID TRANSPORTER-RELATED"/>
    <property type="match status" value="1"/>
</dbReference>
<feature type="transmembrane region" description="Helical" evidence="8">
    <location>
        <begin position="74"/>
        <end position="91"/>
    </location>
</feature>